<proteinExistence type="predicted"/>
<dbReference type="Proteomes" id="UP000596276">
    <property type="component" value="Chromosome 6"/>
</dbReference>
<feature type="non-terminal residue" evidence="1">
    <location>
        <position position="1"/>
    </location>
</feature>
<name>A0A7U2N0P2_ASPFN</name>
<reference evidence="2" key="1">
    <citation type="journal article" date="2021" name="G3 (Bethesda)">
        <title>Chromosome assembled and annotated genome sequence of Aspergillus flavus NRRL 3357.</title>
        <authorList>
            <person name="Skerker J.M."/>
            <person name="Pianalto K.M."/>
            <person name="Mondo S.J."/>
            <person name="Yang K."/>
            <person name="Arkin A.P."/>
            <person name="Keller N.P."/>
            <person name="Grigoriev I.V."/>
            <person name="Louise Glass N.L."/>
        </authorList>
    </citation>
    <scope>NUCLEOTIDE SEQUENCE [LARGE SCALE GENOMIC DNA]</scope>
    <source>
        <strain evidence="2">ATCC 200026 / FGSC A1120 / IAM 13836 / NRRL 3357 / JCM 12722 / SRRC 167</strain>
    </source>
</reference>
<protein>
    <submittedName>
        <fullName evidence="1">Uncharacterized protein</fullName>
    </submittedName>
</protein>
<gene>
    <name evidence="1" type="ORF">F9C07_2214904</name>
</gene>
<organism evidence="1 2">
    <name type="scientific">Aspergillus flavus (strain ATCC 200026 / FGSC A1120 / IAM 13836 / NRRL 3357 / JCM 12722 / SRRC 167)</name>
    <dbReference type="NCBI Taxonomy" id="332952"/>
    <lineage>
        <taxon>Eukaryota</taxon>
        <taxon>Fungi</taxon>
        <taxon>Dikarya</taxon>
        <taxon>Ascomycota</taxon>
        <taxon>Pezizomycotina</taxon>
        <taxon>Eurotiomycetes</taxon>
        <taxon>Eurotiomycetidae</taxon>
        <taxon>Eurotiales</taxon>
        <taxon>Aspergillaceae</taxon>
        <taxon>Aspergillus</taxon>
        <taxon>Aspergillus subgen. Circumdati</taxon>
    </lineage>
</organism>
<sequence>MSLTNEEKLSLAAIILAVAAFIISVAQVLQQYLATAEGYRRCQEKVVGPWKCYTKRPLHLKELRCETRFGTPFIELGAGLDRKHCCLPSGHGSLVRCESDLVVKASELQDGGNSEWVCWLQFLEELQTFHRTLLHVFPREEQSFMGTSVPDDDQSQYLRFPSFSVEPHSWDFMPSDVLKPLARIGVSDLATFIRRLGLRWLQFQPSPEGVEKDSTFGLRCSPFSGRAGL</sequence>
<keyword evidence="2" id="KW-1185">Reference proteome</keyword>
<evidence type="ECO:0000313" key="1">
    <source>
        <dbReference type="EMBL" id="QRD93384.1"/>
    </source>
</evidence>
<dbReference type="VEuPathDB" id="FungiDB:F9C07_2214904"/>
<dbReference type="EMBL" id="CP044623">
    <property type="protein sequence ID" value="QRD93384.1"/>
    <property type="molecule type" value="Genomic_DNA"/>
</dbReference>
<evidence type="ECO:0000313" key="2">
    <source>
        <dbReference type="Proteomes" id="UP000596276"/>
    </source>
</evidence>
<dbReference type="AlphaFoldDB" id="A0A7U2N0P2"/>
<accession>A0A7U2N0P2</accession>